<evidence type="ECO:0000313" key="8">
    <source>
        <dbReference type="EMBL" id="MBA8930816.1"/>
    </source>
</evidence>
<dbReference type="Pfam" id="PF07690">
    <property type="entry name" value="MFS_1"/>
    <property type="match status" value="1"/>
</dbReference>
<feature type="transmembrane region" description="Helical" evidence="6">
    <location>
        <begin position="151"/>
        <end position="171"/>
    </location>
</feature>
<dbReference type="Proteomes" id="UP000517916">
    <property type="component" value="Unassembled WGS sequence"/>
</dbReference>
<feature type="transmembrane region" description="Helical" evidence="6">
    <location>
        <begin position="363"/>
        <end position="386"/>
    </location>
</feature>
<feature type="transmembrane region" description="Helical" evidence="6">
    <location>
        <begin position="7"/>
        <end position="30"/>
    </location>
</feature>
<dbReference type="RefSeq" id="WP_182840083.1">
    <property type="nucleotide sequence ID" value="NZ_BAAABQ010000018.1"/>
</dbReference>
<dbReference type="EMBL" id="JACJID010000007">
    <property type="protein sequence ID" value="MBA8930816.1"/>
    <property type="molecule type" value="Genomic_DNA"/>
</dbReference>
<feature type="transmembrane region" description="Helical" evidence="6">
    <location>
        <begin position="58"/>
        <end position="78"/>
    </location>
</feature>
<proteinExistence type="predicted"/>
<evidence type="ECO:0000256" key="5">
    <source>
        <dbReference type="ARBA" id="ARBA00023136"/>
    </source>
</evidence>
<evidence type="ECO:0000256" key="2">
    <source>
        <dbReference type="ARBA" id="ARBA00022448"/>
    </source>
</evidence>
<evidence type="ECO:0000259" key="7">
    <source>
        <dbReference type="PROSITE" id="PS50850"/>
    </source>
</evidence>
<dbReference type="InterPro" id="IPR036259">
    <property type="entry name" value="MFS_trans_sf"/>
</dbReference>
<feature type="transmembrane region" description="Helical" evidence="6">
    <location>
        <begin position="325"/>
        <end position="343"/>
    </location>
</feature>
<name>A0ABR6BW32_9PSEU</name>
<gene>
    <name evidence="8" type="ORF">BC739_008063</name>
</gene>
<sequence>MATKDSPAAVATAAGGLVSRASWILVLLFAGNLLNFFDRAIPAIVVEPLKAEFSLSDAQIGLLSTGFTVVYALFGLPLGRLADRGSRRMILAVGLVVWSLLTLANGLAGSFLALVLVRLLLGVGEASFAPAANSLLADLYPADRRARATSLLQLGLPVGLVLAFFTVGSITNAFGTWRAPFFLAAVPGLVIGVLLLFIREPSRGAVDPVGTSAGRADRPFRSVLRIPTLWWLILAGIGSQIASYSVSTFSVPLLQRYFGTSLAVGGMLTGVTVGLSGLVGLLLGGRIADRASRRSPAARVYTGAFALLLATPLILGALLLGPEAVGLFVALFTTGWLLQYMYYTAAYPAVADVVEPHLRATAVSIYFAAFYLLGGAVGPLITGALSDRFAASATGLSGPQAAAHGLHLSLLIVIPLAVLLTSVGLFGAARHVTRDNLRMRT</sequence>
<organism evidence="8 9">
    <name type="scientific">Kutzneria viridogrisea</name>
    <dbReference type="NCBI Taxonomy" id="47990"/>
    <lineage>
        <taxon>Bacteria</taxon>
        <taxon>Bacillati</taxon>
        <taxon>Actinomycetota</taxon>
        <taxon>Actinomycetes</taxon>
        <taxon>Pseudonocardiales</taxon>
        <taxon>Pseudonocardiaceae</taxon>
        <taxon>Kutzneria</taxon>
    </lineage>
</organism>
<accession>A0ABR6BW32</accession>
<keyword evidence="9" id="KW-1185">Reference proteome</keyword>
<protein>
    <submittedName>
        <fullName evidence="8">MFS family permease</fullName>
    </submittedName>
</protein>
<reference evidence="8 9" key="1">
    <citation type="submission" date="2020-08" db="EMBL/GenBank/DDBJ databases">
        <title>Genomic Encyclopedia of Archaeal and Bacterial Type Strains, Phase II (KMG-II): from individual species to whole genera.</title>
        <authorList>
            <person name="Goeker M."/>
        </authorList>
    </citation>
    <scope>NUCLEOTIDE SEQUENCE [LARGE SCALE GENOMIC DNA]</scope>
    <source>
        <strain evidence="8 9">DSM 43850</strain>
    </source>
</reference>
<dbReference type="CDD" id="cd17328">
    <property type="entry name" value="MFS_spinster_like"/>
    <property type="match status" value="1"/>
</dbReference>
<keyword evidence="2" id="KW-0813">Transport</keyword>
<feature type="transmembrane region" description="Helical" evidence="6">
    <location>
        <begin position="228"/>
        <end position="247"/>
    </location>
</feature>
<dbReference type="PROSITE" id="PS50850">
    <property type="entry name" value="MFS"/>
    <property type="match status" value="1"/>
</dbReference>
<feature type="transmembrane region" description="Helical" evidence="6">
    <location>
        <begin position="90"/>
        <end position="113"/>
    </location>
</feature>
<evidence type="ECO:0000256" key="1">
    <source>
        <dbReference type="ARBA" id="ARBA00004651"/>
    </source>
</evidence>
<feature type="transmembrane region" description="Helical" evidence="6">
    <location>
        <begin position="177"/>
        <end position="198"/>
    </location>
</feature>
<comment type="subcellular location">
    <subcellularLocation>
        <location evidence="1">Cell membrane</location>
        <topology evidence="1">Multi-pass membrane protein</topology>
    </subcellularLocation>
</comment>
<keyword evidence="3 6" id="KW-0812">Transmembrane</keyword>
<keyword evidence="5 6" id="KW-0472">Membrane</keyword>
<evidence type="ECO:0000256" key="3">
    <source>
        <dbReference type="ARBA" id="ARBA00022692"/>
    </source>
</evidence>
<dbReference type="PANTHER" id="PTHR23505">
    <property type="entry name" value="SPINSTER"/>
    <property type="match status" value="1"/>
</dbReference>
<evidence type="ECO:0000256" key="6">
    <source>
        <dbReference type="SAM" id="Phobius"/>
    </source>
</evidence>
<dbReference type="InterPro" id="IPR011701">
    <property type="entry name" value="MFS"/>
</dbReference>
<evidence type="ECO:0000313" key="9">
    <source>
        <dbReference type="Proteomes" id="UP000517916"/>
    </source>
</evidence>
<feature type="transmembrane region" description="Helical" evidence="6">
    <location>
        <begin position="406"/>
        <end position="429"/>
    </location>
</feature>
<keyword evidence="4 6" id="KW-1133">Transmembrane helix</keyword>
<comment type="caution">
    <text evidence="8">The sequence shown here is derived from an EMBL/GenBank/DDBJ whole genome shotgun (WGS) entry which is preliminary data.</text>
</comment>
<dbReference type="InterPro" id="IPR044770">
    <property type="entry name" value="MFS_spinster-like"/>
</dbReference>
<feature type="transmembrane region" description="Helical" evidence="6">
    <location>
        <begin position="300"/>
        <end position="319"/>
    </location>
</feature>
<dbReference type="InterPro" id="IPR020846">
    <property type="entry name" value="MFS_dom"/>
</dbReference>
<feature type="domain" description="Major facilitator superfamily (MFS) profile" evidence="7">
    <location>
        <begin position="24"/>
        <end position="432"/>
    </location>
</feature>
<feature type="transmembrane region" description="Helical" evidence="6">
    <location>
        <begin position="267"/>
        <end position="288"/>
    </location>
</feature>
<dbReference type="Gene3D" id="1.20.1250.20">
    <property type="entry name" value="MFS general substrate transporter like domains"/>
    <property type="match status" value="1"/>
</dbReference>
<dbReference type="SUPFAM" id="SSF103473">
    <property type="entry name" value="MFS general substrate transporter"/>
    <property type="match status" value="1"/>
</dbReference>
<evidence type="ECO:0000256" key="4">
    <source>
        <dbReference type="ARBA" id="ARBA00022989"/>
    </source>
</evidence>
<feature type="transmembrane region" description="Helical" evidence="6">
    <location>
        <begin position="119"/>
        <end position="139"/>
    </location>
</feature>
<dbReference type="PANTHER" id="PTHR23505:SF79">
    <property type="entry name" value="PROTEIN SPINSTER"/>
    <property type="match status" value="1"/>
</dbReference>